<dbReference type="PANTHER" id="PTHR42715:SF2">
    <property type="entry name" value="BETA-GLUCOSIDASE F-RELATED"/>
    <property type="match status" value="1"/>
</dbReference>
<keyword evidence="8 10" id="KW-0326">Glycosidase</keyword>
<sequence>MSFARFALWLASTSLVLAQSASNSTIAASSTAATDTGSLSTSLLSTLSISFPLSTLSSSTASLLSSIASTETATVLSSSVSGSAASTSTANVSISSISGSATSSLSSSATSVSITTAATTSSATSEPLTESRVTVPISSYTFSSFPVPSETAIPNVFPVTDPMDPPPVGAAVVPDFEAAWAAAYQKAEALLANFTLHEKINITTGVGWENGLCVGNIGAIGDFPGLCLEDSPLGVRDADFITGFPAGINSATTWNRQLMRRRGLFMGREHVGKGVNIALGPMMNLGRNAAGGRNWEGFGADPFLSGETAYETVLGLQNAGVQACAKHFINNEQEHYRTLESSNVDDRTQHELYAHPFLKAVMAGVSSVMCSYNLINGTYACENDKMMNDILKREFGFQGFVMSDWGATESTISVVTGLDMTMAGDITLGSHTTFFGQNLTAYVENGTVPESRIDDMATRIVAAWYYLHQDAPGFPKTNFNAFLPGDLATNFHVDVQDEHYKLVREMGAASTVLLKNVKGALPLTGRERNLFMAGSDAGPADIGPNKYADQGGQTGILAMGWGSGTANFTYLISPYEAIQHRARRHRTSISWTFDDFDLDRAGNMAIGQSVSLVFINSDSGEDYIVVDGNEGDRKNLTAWHGGDDLVLAVAAQNNNTVVVIHSVGPLILEPWIEHPNVTAVLWAGLPGTEAGNSLVDVLYGEWNPSGRLPYTIAKNASDYPTMIIEGDIAGETPGQAGGGDVVLNITYSEKLEIDYRWFDAKNITPRFEFGFGLSYTTFEYSNLNIAKIPQTDSEQTSDEARWDAGNATRIEEGSSTALWLHRPAYNVTFDVKNTGDVYGGDIPQVYIHHPASASEPPSVLKGFTNVEVMPGETKLVSIPLSRYDLSIWDVVQQGWRRPDGDINEIKLTVGASSRDERLNGTIPA</sequence>
<dbReference type="EC" id="3.2.1.21" evidence="4 10"/>
<evidence type="ECO:0000256" key="9">
    <source>
        <dbReference type="ARBA" id="ARBA00023326"/>
    </source>
</evidence>
<dbReference type="Gene3D" id="3.40.50.1700">
    <property type="entry name" value="Glycoside hydrolase family 3 C-terminal domain"/>
    <property type="match status" value="1"/>
</dbReference>
<proteinExistence type="inferred from homology"/>
<keyword evidence="14" id="KW-1185">Reference proteome</keyword>
<dbReference type="InterPro" id="IPR001764">
    <property type="entry name" value="Glyco_hydro_3_N"/>
</dbReference>
<evidence type="ECO:0000256" key="4">
    <source>
        <dbReference type="ARBA" id="ARBA00012744"/>
    </source>
</evidence>
<evidence type="ECO:0000256" key="11">
    <source>
        <dbReference type="SAM" id="SignalP"/>
    </source>
</evidence>
<feature type="chain" id="PRO_5045362363" description="beta-glucosidase" evidence="11">
    <location>
        <begin position="19"/>
        <end position="924"/>
    </location>
</feature>
<dbReference type="InterPro" id="IPR017853">
    <property type="entry name" value="GH"/>
</dbReference>
<dbReference type="SUPFAM" id="SSF52279">
    <property type="entry name" value="Beta-D-glucan exohydrolase, C-terminal domain"/>
    <property type="match status" value="1"/>
</dbReference>
<evidence type="ECO:0000256" key="2">
    <source>
        <dbReference type="ARBA" id="ARBA00004987"/>
    </source>
</evidence>
<gene>
    <name evidence="13" type="ORF">C8R41DRAFT_776778</name>
</gene>
<dbReference type="InterPro" id="IPR036962">
    <property type="entry name" value="Glyco_hydro_3_N_sf"/>
</dbReference>
<comment type="catalytic activity">
    <reaction evidence="1 10">
        <text>Hydrolysis of terminal, non-reducing beta-D-glucosyl residues with release of beta-D-glucose.</text>
        <dbReference type="EC" id="3.2.1.21"/>
    </reaction>
</comment>
<feature type="signal peptide" evidence="11">
    <location>
        <begin position="1"/>
        <end position="18"/>
    </location>
</feature>
<name>A0ABQ8V672_9AGAR</name>
<accession>A0ABQ8V672</accession>
<dbReference type="EMBL" id="JANVFT010000087">
    <property type="protein sequence ID" value="KAJ4471247.1"/>
    <property type="molecule type" value="Genomic_DNA"/>
</dbReference>
<dbReference type="Pfam" id="PF01915">
    <property type="entry name" value="Glyco_hydro_3_C"/>
    <property type="match status" value="1"/>
</dbReference>
<evidence type="ECO:0000259" key="12">
    <source>
        <dbReference type="SMART" id="SM01217"/>
    </source>
</evidence>
<evidence type="ECO:0000256" key="6">
    <source>
        <dbReference type="ARBA" id="ARBA00023001"/>
    </source>
</evidence>
<dbReference type="PROSITE" id="PS00775">
    <property type="entry name" value="GLYCOSYL_HYDROL_F3"/>
    <property type="match status" value="1"/>
</dbReference>
<dbReference type="Proteomes" id="UP001150217">
    <property type="component" value="Unassembled WGS sequence"/>
</dbReference>
<comment type="similarity">
    <text evidence="3 10">Belongs to the glycosyl hydrolase 3 family.</text>
</comment>
<dbReference type="SUPFAM" id="SSF51445">
    <property type="entry name" value="(Trans)glycosidases"/>
    <property type="match status" value="1"/>
</dbReference>
<organism evidence="13 14">
    <name type="scientific">Lentinula lateritia</name>
    <dbReference type="NCBI Taxonomy" id="40482"/>
    <lineage>
        <taxon>Eukaryota</taxon>
        <taxon>Fungi</taxon>
        <taxon>Dikarya</taxon>
        <taxon>Basidiomycota</taxon>
        <taxon>Agaricomycotina</taxon>
        <taxon>Agaricomycetes</taxon>
        <taxon>Agaricomycetidae</taxon>
        <taxon>Agaricales</taxon>
        <taxon>Marasmiineae</taxon>
        <taxon>Omphalotaceae</taxon>
        <taxon>Lentinula</taxon>
    </lineage>
</organism>
<evidence type="ECO:0000256" key="8">
    <source>
        <dbReference type="ARBA" id="ARBA00023295"/>
    </source>
</evidence>
<dbReference type="GO" id="GO:0016787">
    <property type="term" value="F:hydrolase activity"/>
    <property type="evidence" value="ECO:0007669"/>
    <property type="project" value="UniProtKB-KW"/>
</dbReference>
<dbReference type="InterPro" id="IPR019800">
    <property type="entry name" value="Glyco_hydro_3_AS"/>
</dbReference>
<evidence type="ECO:0000256" key="5">
    <source>
        <dbReference type="ARBA" id="ARBA00022801"/>
    </source>
</evidence>
<keyword evidence="6" id="KW-0136">Cellulose degradation</keyword>
<evidence type="ECO:0000256" key="7">
    <source>
        <dbReference type="ARBA" id="ARBA00023277"/>
    </source>
</evidence>
<comment type="caution">
    <text evidence="13">The sequence shown here is derived from an EMBL/GenBank/DDBJ whole genome shotgun (WGS) entry which is preliminary data.</text>
</comment>
<dbReference type="InterPro" id="IPR002772">
    <property type="entry name" value="Glyco_hydro_3_C"/>
</dbReference>
<dbReference type="InterPro" id="IPR013783">
    <property type="entry name" value="Ig-like_fold"/>
</dbReference>
<feature type="domain" description="Fibronectin type III-like" evidence="12">
    <location>
        <begin position="841"/>
        <end position="913"/>
    </location>
</feature>
<dbReference type="InterPro" id="IPR036881">
    <property type="entry name" value="Glyco_hydro_3_C_sf"/>
</dbReference>
<evidence type="ECO:0000256" key="10">
    <source>
        <dbReference type="RuleBase" id="RU361161"/>
    </source>
</evidence>
<evidence type="ECO:0000256" key="1">
    <source>
        <dbReference type="ARBA" id="ARBA00000448"/>
    </source>
</evidence>
<dbReference type="Gene3D" id="3.20.20.300">
    <property type="entry name" value="Glycoside hydrolase, family 3, N-terminal domain"/>
    <property type="match status" value="1"/>
</dbReference>
<reference evidence="13" key="1">
    <citation type="submission" date="2022-08" db="EMBL/GenBank/DDBJ databases">
        <title>A Global Phylogenomic Analysis of the Shiitake Genus Lentinula.</title>
        <authorList>
            <consortium name="DOE Joint Genome Institute"/>
            <person name="Sierra-Patev S."/>
            <person name="Min B."/>
            <person name="Naranjo-Ortiz M."/>
            <person name="Looney B."/>
            <person name="Konkel Z."/>
            <person name="Slot J.C."/>
            <person name="Sakamoto Y."/>
            <person name="Steenwyk J.L."/>
            <person name="Rokas A."/>
            <person name="Carro J."/>
            <person name="Camarero S."/>
            <person name="Ferreira P."/>
            <person name="Molpeceres G."/>
            <person name="Ruiz-Duenas F.J."/>
            <person name="Serrano A."/>
            <person name="Henrissat B."/>
            <person name="Drula E."/>
            <person name="Hughes K.W."/>
            <person name="Mata J.L."/>
            <person name="Ishikawa N.K."/>
            <person name="Vargas-Isla R."/>
            <person name="Ushijima S."/>
            <person name="Smith C.A."/>
            <person name="Ahrendt S."/>
            <person name="Andreopoulos W."/>
            <person name="He G."/>
            <person name="Labutti K."/>
            <person name="Lipzen A."/>
            <person name="Ng V."/>
            <person name="Riley R."/>
            <person name="Sandor L."/>
            <person name="Barry K."/>
            <person name="Martinez A.T."/>
            <person name="Xiao Y."/>
            <person name="Gibbons J.G."/>
            <person name="Terashima K."/>
            <person name="Grigoriev I.V."/>
            <person name="Hibbett D.S."/>
        </authorList>
    </citation>
    <scope>NUCLEOTIDE SEQUENCE</scope>
    <source>
        <strain evidence="13">RHP3577 ss4</strain>
    </source>
</reference>
<keyword evidence="11" id="KW-0732">Signal</keyword>
<dbReference type="InterPro" id="IPR050288">
    <property type="entry name" value="Cellulose_deg_GH3"/>
</dbReference>
<dbReference type="Gene3D" id="2.60.40.10">
    <property type="entry name" value="Immunoglobulins"/>
    <property type="match status" value="1"/>
</dbReference>
<dbReference type="SMART" id="SM01217">
    <property type="entry name" value="Fn3_like"/>
    <property type="match status" value="1"/>
</dbReference>
<dbReference type="Pfam" id="PF14310">
    <property type="entry name" value="Fn3-like"/>
    <property type="match status" value="1"/>
</dbReference>
<dbReference type="PRINTS" id="PR00133">
    <property type="entry name" value="GLHYDRLASE3"/>
</dbReference>
<keyword evidence="5 10" id="KW-0378">Hydrolase</keyword>
<keyword evidence="9 10" id="KW-0624">Polysaccharide degradation</keyword>
<keyword evidence="7 10" id="KW-0119">Carbohydrate metabolism</keyword>
<comment type="pathway">
    <text evidence="2 10">Glycan metabolism; cellulose degradation.</text>
</comment>
<dbReference type="InterPro" id="IPR026891">
    <property type="entry name" value="Fn3-like"/>
</dbReference>
<evidence type="ECO:0000256" key="3">
    <source>
        <dbReference type="ARBA" id="ARBA00005336"/>
    </source>
</evidence>
<dbReference type="Pfam" id="PF00933">
    <property type="entry name" value="Glyco_hydro_3"/>
    <property type="match status" value="1"/>
</dbReference>
<protein>
    <recommendedName>
        <fullName evidence="4 10">beta-glucosidase</fullName>
        <ecNumber evidence="4 10">3.2.1.21</ecNumber>
    </recommendedName>
</protein>
<evidence type="ECO:0000313" key="13">
    <source>
        <dbReference type="EMBL" id="KAJ4471247.1"/>
    </source>
</evidence>
<dbReference type="PANTHER" id="PTHR42715">
    <property type="entry name" value="BETA-GLUCOSIDASE"/>
    <property type="match status" value="1"/>
</dbReference>
<evidence type="ECO:0000313" key="14">
    <source>
        <dbReference type="Proteomes" id="UP001150217"/>
    </source>
</evidence>